<feature type="compositionally biased region" description="Gly residues" evidence="17">
    <location>
        <begin position="384"/>
        <end position="393"/>
    </location>
</feature>
<dbReference type="GO" id="GO:0031505">
    <property type="term" value="P:fungal-type cell wall organization"/>
    <property type="evidence" value="ECO:0007669"/>
    <property type="project" value="TreeGrafter"/>
</dbReference>
<dbReference type="EMBL" id="MU005962">
    <property type="protein sequence ID" value="KAF2863168.1"/>
    <property type="molecule type" value="Genomic_DNA"/>
</dbReference>
<evidence type="ECO:0000256" key="11">
    <source>
        <dbReference type="ARBA" id="ARBA00023295"/>
    </source>
</evidence>
<evidence type="ECO:0000259" key="19">
    <source>
        <dbReference type="PROSITE" id="PS51762"/>
    </source>
</evidence>
<evidence type="ECO:0000256" key="18">
    <source>
        <dbReference type="SAM" id="SignalP"/>
    </source>
</evidence>
<dbReference type="InterPro" id="IPR013320">
    <property type="entry name" value="ConA-like_dom_sf"/>
</dbReference>
<dbReference type="Gene3D" id="2.60.120.200">
    <property type="match status" value="1"/>
</dbReference>
<gene>
    <name evidence="20" type="ORF">K470DRAFT_268364</name>
</gene>
<dbReference type="GO" id="GO:0008843">
    <property type="term" value="F:endochitinase activity"/>
    <property type="evidence" value="ECO:0007669"/>
    <property type="project" value="UniProtKB-EC"/>
</dbReference>
<keyword evidence="16" id="KW-1015">Disulfide bond</keyword>
<feature type="active site" description="Nucleophile" evidence="15">
    <location>
        <position position="118"/>
    </location>
</feature>
<keyword evidence="4" id="KW-0328">Glycosyltransferase</keyword>
<keyword evidence="9" id="KW-0325">Glycoprotein</keyword>
<keyword evidence="12" id="KW-0961">Cell wall biogenesis/degradation</keyword>
<evidence type="ECO:0000256" key="9">
    <source>
        <dbReference type="ARBA" id="ARBA00023180"/>
    </source>
</evidence>
<accession>A0A6A7C964</accession>
<keyword evidence="6 18" id="KW-0732">Signal</keyword>
<feature type="disulfide bond" evidence="16">
    <location>
        <begin position="23"/>
        <end position="30"/>
    </location>
</feature>
<dbReference type="EC" id="3.2.-.-" evidence="14"/>
<evidence type="ECO:0000256" key="15">
    <source>
        <dbReference type="PIRSR" id="PIRSR037299-1"/>
    </source>
</evidence>
<evidence type="ECO:0000256" key="6">
    <source>
        <dbReference type="ARBA" id="ARBA00022729"/>
    </source>
</evidence>
<feature type="compositionally biased region" description="Low complexity" evidence="17">
    <location>
        <begin position="394"/>
        <end position="411"/>
    </location>
</feature>
<comment type="subcellular location">
    <subcellularLocation>
        <location evidence="2">Membrane</location>
        <topology evidence="2">Lipid-anchor</topology>
        <topology evidence="2">GPI-anchor</topology>
    </subcellularLocation>
</comment>
<evidence type="ECO:0000256" key="14">
    <source>
        <dbReference type="PIRNR" id="PIRNR037299"/>
    </source>
</evidence>
<dbReference type="PROSITE" id="PS51257">
    <property type="entry name" value="PROKAR_LIPOPROTEIN"/>
    <property type="match status" value="1"/>
</dbReference>
<evidence type="ECO:0000313" key="21">
    <source>
        <dbReference type="Proteomes" id="UP000799421"/>
    </source>
</evidence>
<feature type="compositionally biased region" description="Low complexity" evidence="17">
    <location>
        <begin position="268"/>
        <end position="312"/>
    </location>
</feature>
<feature type="domain" description="GH16" evidence="19">
    <location>
        <begin position="19"/>
        <end position="246"/>
    </location>
</feature>
<evidence type="ECO:0000256" key="16">
    <source>
        <dbReference type="PIRSR" id="PIRSR037299-2"/>
    </source>
</evidence>
<dbReference type="GO" id="GO:0009277">
    <property type="term" value="C:fungal-type cell wall"/>
    <property type="evidence" value="ECO:0007669"/>
    <property type="project" value="TreeGrafter"/>
</dbReference>
<evidence type="ECO:0000256" key="1">
    <source>
        <dbReference type="ARBA" id="ARBA00000822"/>
    </source>
</evidence>
<keyword evidence="8 14" id="KW-0472">Membrane</keyword>
<dbReference type="GO" id="GO:0005975">
    <property type="term" value="P:carbohydrate metabolic process"/>
    <property type="evidence" value="ECO:0007669"/>
    <property type="project" value="InterPro"/>
</dbReference>
<keyword evidence="11" id="KW-0326">Glycosidase</keyword>
<proteinExistence type="inferred from homology"/>
<keyword evidence="21" id="KW-1185">Reference proteome</keyword>
<keyword evidence="5" id="KW-0808">Transferase</keyword>
<feature type="region of interest" description="Disordered" evidence="17">
    <location>
        <begin position="266"/>
        <end position="312"/>
    </location>
</feature>
<comment type="similarity">
    <text evidence="13">Belongs to the glycosyl hydrolase 16 family. CRH1 subfamily.</text>
</comment>
<dbReference type="InterPro" id="IPR017168">
    <property type="entry name" value="CHR-like"/>
</dbReference>
<evidence type="ECO:0000256" key="10">
    <source>
        <dbReference type="ARBA" id="ARBA00023288"/>
    </source>
</evidence>
<dbReference type="Pfam" id="PF00722">
    <property type="entry name" value="Glyco_hydro_16"/>
    <property type="match status" value="1"/>
</dbReference>
<evidence type="ECO:0000256" key="12">
    <source>
        <dbReference type="ARBA" id="ARBA00023316"/>
    </source>
</evidence>
<evidence type="ECO:0000256" key="5">
    <source>
        <dbReference type="ARBA" id="ARBA00022679"/>
    </source>
</evidence>
<evidence type="ECO:0000256" key="17">
    <source>
        <dbReference type="SAM" id="MobiDB-lite"/>
    </source>
</evidence>
<dbReference type="SUPFAM" id="SSF49899">
    <property type="entry name" value="Concanavalin A-like lectins/glucanases"/>
    <property type="match status" value="1"/>
</dbReference>
<dbReference type="GO" id="GO:0016757">
    <property type="term" value="F:glycosyltransferase activity"/>
    <property type="evidence" value="ECO:0007669"/>
    <property type="project" value="UniProtKB-KW"/>
</dbReference>
<evidence type="ECO:0000256" key="13">
    <source>
        <dbReference type="ARBA" id="ARBA00038074"/>
    </source>
</evidence>
<dbReference type="CDD" id="cd02183">
    <property type="entry name" value="GH16_fungal_CRH1_transglycosylase"/>
    <property type="match status" value="1"/>
</dbReference>
<evidence type="ECO:0000256" key="7">
    <source>
        <dbReference type="ARBA" id="ARBA00022801"/>
    </source>
</evidence>
<evidence type="ECO:0000256" key="2">
    <source>
        <dbReference type="ARBA" id="ARBA00004589"/>
    </source>
</evidence>
<dbReference type="PANTHER" id="PTHR10963">
    <property type="entry name" value="GLYCOSYL HYDROLASE-RELATED"/>
    <property type="match status" value="1"/>
</dbReference>
<evidence type="ECO:0000256" key="4">
    <source>
        <dbReference type="ARBA" id="ARBA00022676"/>
    </source>
</evidence>
<protein>
    <recommendedName>
        <fullName evidence="14">Crh-like protein</fullName>
        <ecNumber evidence="14">3.2.-.-</ecNumber>
    </recommendedName>
</protein>
<feature type="region of interest" description="Disordered" evidence="17">
    <location>
        <begin position="384"/>
        <end position="411"/>
    </location>
</feature>
<reference evidence="20" key="1">
    <citation type="journal article" date="2020" name="Stud. Mycol.">
        <title>101 Dothideomycetes genomes: a test case for predicting lifestyles and emergence of pathogens.</title>
        <authorList>
            <person name="Haridas S."/>
            <person name="Albert R."/>
            <person name="Binder M."/>
            <person name="Bloem J."/>
            <person name="Labutti K."/>
            <person name="Salamov A."/>
            <person name="Andreopoulos B."/>
            <person name="Baker S."/>
            <person name="Barry K."/>
            <person name="Bills G."/>
            <person name="Bluhm B."/>
            <person name="Cannon C."/>
            <person name="Castanera R."/>
            <person name="Culley D."/>
            <person name="Daum C."/>
            <person name="Ezra D."/>
            <person name="Gonzalez J."/>
            <person name="Henrissat B."/>
            <person name="Kuo A."/>
            <person name="Liang C."/>
            <person name="Lipzen A."/>
            <person name="Lutzoni F."/>
            <person name="Magnuson J."/>
            <person name="Mondo S."/>
            <person name="Nolan M."/>
            <person name="Ohm R."/>
            <person name="Pangilinan J."/>
            <person name="Park H.-J."/>
            <person name="Ramirez L."/>
            <person name="Alfaro M."/>
            <person name="Sun H."/>
            <person name="Tritt A."/>
            <person name="Yoshinaga Y."/>
            <person name="Zwiers L.-H."/>
            <person name="Turgeon B."/>
            <person name="Goodwin S."/>
            <person name="Spatafora J."/>
            <person name="Crous P."/>
            <person name="Grigoriev I."/>
        </authorList>
    </citation>
    <scope>NUCLEOTIDE SEQUENCE</scope>
    <source>
        <strain evidence="20">CBS 480.64</strain>
    </source>
</reference>
<feature type="active site" description="Proton donor" evidence="15">
    <location>
        <position position="122"/>
    </location>
</feature>
<dbReference type="InterPro" id="IPR050546">
    <property type="entry name" value="Glycosyl_Hydrlase_16"/>
</dbReference>
<feature type="chain" id="PRO_5025593101" description="Crh-like protein" evidence="18">
    <location>
        <begin position="18"/>
        <end position="431"/>
    </location>
</feature>
<dbReference type="AlphaFoldDB" id="A0A6A7C964"/>
<comment type="catalytic activity">
    <reaction evidence="1">
        <text>Random endo-hydrolysis of N-acetyl-beta-D-glucosaminide (1-&gt;4)-beta-linkages in chitin and chitodextrins.</text>
        <dbReference type="EC" id="3.2.1.14"/>
    </reaction>
</comment>
<name>A0A6A7C964_9PEZI</name>
<evidence type="ECO:0000256" key="8">
    <source>
        <dbReference type="ARBA" id="ARBA00023136"/>
    </source>
</evidence>
<evidence type="ECO:0000256" key="3">
    <source>
        <dbReference type="ARBA" id="ARBA00022622"/>
    </source>
</evidence>
<dbReference type="PIRSF" id="PIRSF037299">
    <property type="entry name" value="Glycosidase_CRH1_prd"/>
    <property type="match status" value="1"/>
</dbReference>
<dbReference type="OrthoDB" id="4781at2759"/>
<dbReference type="PROSITE" id="PS51762">
    <property type="entry name" value="GH16_2"/>
    <property type="match status" value="1"/>
</dbReference>
<evidence type="ECO:0000313" key="20">
    <source>
        <dbReference type="EMBL" id="KAF2863168.1"/>
    </source>
</evidence>
<dbReference type="Proteomes" id="UP000799421">
    <property type="component" value="Unassembled WGS sequence"/>
</dbReference>
<sequence>MRFISTVLAAALPLALAQTSSGCNPLKATCPEDVGLDASSFTSDFKKPNANASWSAAAYTDMTYGQNGAEFSIQKATQAPTVSTDFYFLFGRVDVRMKAAPGQGIISSIVLMSDTKDELDWEFTGGNNKQVQTNFFGKGNTTDYNRATYESVSNPQDEWHTYSFDWNSERINWLIDGQVVRTLKNDDPLTNGGSNYPQTPMQLKLGNWCGGCDGQSPGTVQWAGGRTTFGDKPYVMYVDSASITNDNPAKSYRYGDKSGSWQSIEITQGNNSTSDSSTSSSAPSSKPQGSATRSSGTSVASTATVAPSSSVSVADMRHETQVAVSITESAGTTKAIGPVATGGAATGTAGTVGSGMGAAPYGMNGTTAAGGASGGVAGTAGGAAGTGAAGPTGAGVSSSSSQPSAQPNINGAAGKQVAAGAVAFAAFAMLL</sequence>
<keyword evidence="7 14" id="KW-0378">Hydrolase</keyword>
<dbReference type="PANTHER" id="PTHR10963:SF27">
    <property type="entry name" value="GLYCOSIDASE-RELATED"/>
    <property type="match status" value="1"/>
</dbReference>
<keyword evidence="3" id="KW-0336">GPI-anchor</keyword>
<keyword evidence="10" id="KW-0449">Lipoprotein</keyword>
<dbReference type="GO" id="GO:0098552">
    <property type="term" value="C:side of membrane"/>
    <property type="evidence" value="ECO:0007669"/>
    <property type="project" value="UniProtKB-KW"/>
</dbReference>
<feature type="signal peptide" evidence="18">
    <location>
        <begin position="1"/>
        <end position="17"/>
    </location>
</feature>
<dbReference type="InterPro" id="IPR000757">
    <property type="entry name" value="Beta-glucanase-like"/>
</dbReference>
<organism evidence="20 21">
    <name type="scientific">Piedraia hortae CBS 480.64</name>
    <dbReference type="NCBI Taxonomy" id="1314780"/>
    <lineage>
        <taxon>Eukaryota</taxon>
        <taxon>Fungi</taxon>
        <taxon>Dikarya</taxon>
        <taxon>Ascomycota</taxon>
        <taxon>Pezizomycotina</taxon>
        <taxon>Dothideomycetes</taxon>
        <taxon>Dothideomycetidae</taxon>
        <taxon>Capnodiales</taxon>
        <taxon>Piedraiaceae</taxon>
        <taxon>Piedraia</taxon>
    </lineage>
</organism>